<evidence type="ECO:0008006" key="3">
    <source>
        <dbReference type="Google" id="ProtNLM"/>
    </source>
</evidence>
<accession>A0A699J435</accession>
<feature type="compositionally biased region" description="Basic residues" evidence="1">
    <location>
        <begin position="142"/>
        <end position="153"/>
    </location>
</feature>
<reference evidence="2" key="1">
    <citation type="journal article" date="2019" name="Sci. Rep.">
        <title>Draft genome of Tanacetum cinerariifolium, the natural source of mosquito coil.</title>
        <authorList>
            <person name="Yamashiro T."/>
            <person name="Shiraishi A."/>
            <person name="Satake H."/>
            <person name="Nakayama K."/>
        </authorList>
    </citation>
    <scope>NUCLEOTIDE SEQUENCE</scope>
</reference>
<name>A0A699J435_TANCI</name>
<feature type="compositionally biased region" description="Basic residues" evidence="1">
    <location>
        <begin position="124"/>
        <end position="135"/>
    </location>
</feature>
<feature type="compositionally biased region" description="Basic and acidic residues" evidence="1">
    <location>
        <begin position="154"/>
        <end position="168"/>
    </location>
</feature>
<dbReference type="PANTHER" id="PTHR47481">
    <property type="match status" value="1"/>
</dbReference>
<dbReference type="AlphaFoldDB" id="A0A699J435"/>
<dbReference type="PANTHER" id="PTHR47481:SF31">
    <property type="entry name" value="OS01G0873500 PROTEIN"/>
    <property type="match status" value="1"/>
</dbReference>
<feature type="region of interest" description="Disordered" evidence="1">
    <location>
        <begin position="101"/>
        <end position="194"/>
    </location>
</feature>
<feature type="compositionally biased region" description="Basic and acidic residues" evidence="1">
    <location>
        <begin position="240"/>
        <end position="254"/>
    </location>
</feature>
<feature type="compositionally biased region" description="Polar residues" evidence="1">
    <location>
        <begin position="174"/>
        <end position="194"/>
    </location>
</feature>
<feature type="region of interest" description="Disordered" evidence="1">
    <location>
        <begin position="240"/>
        <end position="260"/>
    </location>
</feature>
<dbReference type="EMBL" id="BKCJ010369062">
    <property type="protein sequence ID" value="GFA10144.1"/>
    <property type="molecule type" value="Genomic_DNA"/>
</dbReference>
<proteinExistence type="predicted"/>
<evidence type="ECO:0000256" key="1">
    <source>
        <dbReference type="SAM" id="MobiDB-lite"/>
    </source>
</evidence>
<sequence length="335" mass="37859">MFEKPLAVEIYDLVDALHSCKQALGKSMSAHVLEMKGYMDQLHGIGKSYDNDMTINLINRSLNKDFGDFVRNFNMHCVRKTVTELHALLIDYEKGLKDKAPTPQVLTIQNGRENKPKPQVNKKDKSKGKTNKNKKVVPYQPKPKHNSLKRKKNPNKDQTCHHCHDLSRIRGNRGSASKSTTTNSAGKWNFPTFTKTSSAAPIGQEIDRSASSRVIKVGVSSGRESLFHTDNGMKFMLAPRSDKAKHSSIPEKSHGMRNLSGSPSFSGNFLRRTAKQCSFNGVLASSNSLSLLVNKLLMVEAKFWHENKSICWELYFELIRQNMNETRWKQKGPKL</sequence>
<evidence type="ECO:0000313" key="2">
    <source>
        <dbReference type="EMBL" id="GFA10144.1"/>
    </source>
</evidence>
<gene>
    <name evidence="2" type="ORF">Tci_582116</name>
</gene>
<protein>
    <recommendedName>
        <fullName evidence="3">Zinc finger, CCHC-type</fullName>
    </recommendedName>
</protein>
<comment type="caution">
    <text evidence="2">The sequence shown here is derived from an EMBL/GenBank/DDBJ whole genome shotgun (WGS) entry which is preliminary data.</text>
</comment>
<organism evidence="2">
    <name type="scientific">Tanacetum cinerariifolium</name>
    <name type="common">Dalmatian daisy</name>
    <name type="synonym">Chrysanthemum cinerariifolium</name>
    <dbReference type="NCBI Taxonomy" id="118510"/>
    <lineage>
        <taxon>Eukaryota</taxon>
        <taxon>Viridiplantae</taxon>
        <taxon>Streptophyta</taxon>
        <taxon>Embryophyta</taxon>
        <taxon>Tracheophyta</taxon>
        <taxon>Spermatophyta</taxon>
        <taxon>Magnoliopsida</taxon>
        <taxon>eudicotyledons</taxon>
        <taxon>Gunneridae</taxon>
        <taxon>Pentapetalae</taxon>
        <taxon>asterids</taxon>
        <taxon>campanulids</taxon>
        <taxon>Asterales</taxon>
        <taxon>Asteraceae</taxon>
        <taxon>Asteroideae</taxon>
        <taxon>Anthemideae</taxon>
        <taxon>Anthemidinae</taxon>
        <taxon>Tanacetum</taxon>
    </lineage>
</organism>